<evidence type="ECO:0000256" key="9">
    <source>
        <dbReference type="SAM" id="Phobius"/>
    </source>
</evidence>
<dbReference type="RefSeq" id="WP_229715956.1">
    <property type="nucleotide sequence ID" value="NZ_BMMX01000017.1"/>
</dbReference>
<comment type="subcellular location">
    <subcellularLocation>
        <location evidence="1">Cell membrane</location>
        <topology evidence="1">Multi-pass membrane protein</topology>
    </subcellularLocation>
</comment>
<evidence type="ECO:0000256" key="4">
    <source>
        <dbReference type="ARBA" id="ARBA00022692"/>
    </source>
</evidence>
<accession>A0A8J3C2S8</accession>
<dbReference type="CDD" id="cd06581">
    <property type="entry name" value="TM_PBP1_LivM_like"/>
    <property type="match status" value="1"/>
</dbReference>
<evidence type="ECO:0000313" key="11">
    <source>
        <dbReference type="EMBL" id="GGL00071.1"/>
    </source>
</evidence>
<dbReference type="Proteomes" id="UP000656042">
    <property type="component" value="Unassembled WGS sequence"/>
</dbReference>
<feature type="transmembrane region" description="Helical" evidence="9">
    <location>
        <begin position="210"/>
        <end position="230"/>
    </location>
</feature>
<organism evidence="11 12">
    <name type="scientific">Mangrovihabitans endophyticus</name>
    <dbReference type="NCBI Taxonomy" id="1751298"/>
    <lineage>
        <taxon>Bacteria</taxon>
        <taxon>Bacillati</taxon>
        <taxon>Actinomycetota</taxon>
        <taxon>Actinomycetes</taxon>
        <taxon>Micromonosporales</taxon>
        <taxon>Micromonosporaceae</taxon>
        <taxon>Mangrovihabitans</taxon>
    </lineage>
</organism>
<dbReference type="EMBL" id="BMMX01000017">
    <property type="protein sequence ID" value="GGL00071.1"/>
    <property type="molecule type" value="Genomic_DNA"/>
</dbReference>
<reference evidence="11" key="2">
    <citation type="submission" date="2020-09" db="EMBL/GenBank/DDBJ databases">
        <authorList>
            <person name="Sun Q."/>
            <person name="Zhou Y."/>
        </authorList>
    </citation>
    <scope>NUCLEOTIDE SEQUENCE</scope>
    <source>
        <strain evidence="11">CGMCC 4.7299</strain>
    </source>
</reference>
<feature type="transmembrane region" description="Helical" evidence="9">
    <location>
        <begin position="117"/>
        <end position="135"/>
    </location>
</feature>
<comment type="caution">
    <text evidence="11">The sequence shown here is derived from an EMBL/GenBank/DDBJ whole genome shotgun (WGS) entry which is preliminary data.</text>
</comment>
<dbReference type="Pfam" id="PF02653">
    <property type="entry name" value="BPD_transp_2"/>
    <property type="match status" value="1"/>
</dbReference>
<evidence type="ECO:0000256" key="7">
    <source>
        <dbReference type="ARBA" id="ARBA00022989"/>
    </source>
</evidence>
<keyword evidence="4 9" id="KW-0812">Transmembrane</keyword>
<dbReference type="PANTHER" id="PTHR45772">
    <property type="entry name" value="CONSERVED COMPONENT OF ABC TRANSPORTER FOR NATURAL AMINO ACIDS-RELATED"/>
    <property type="match status" value="1"/>
</dbReference>
<dbReference type="InterPro" id="IPR017871">
    <property type="entry name" value="ABC_transporter-like_CS"/>
</dbReference>
<proteinExistence type="predicted"/>
<dbReference type="PROSITE" id="PS00211">
    <property type="entry name" value="ABC_TRANSPORTER_1"/>
    <property type="match status" value="1"/>
</dbReference>
<protein>
    <submittedName>
        <fullName evidence="11">Metal-dependent hydrolase</fullName>
    </submittedName>
</protein>
<name>A0A8J3C2S8_9ACTN</name>
<dbReference type="PROSITE" id="PS50893">
    <property type="entry name" value="ABC_TRANSPORTER_2"/>
    <property type="match status" value="1"/>
</dbReference>
<feature type="transmembrane region" description="Helical" evidence="9">
    <location>
        <begin position="12"/>
        <end position="30"/>
    </location>
</feature>
<evidence type="ECO:0000256" key="6">
    <source>
        <dbReference type="ARBA" id="ARBA00022840"/>
    </source>
</evidence>
<reference evidence="11" key="1">
    <citation type="journal article" date="2014" name="Int. J. Syst. Evol. Microbiol.">
        <title>Complete genome sequence of Corynebacterium casei LMG S-19264T (=DSM 44701T), isolated from a smear-ripened cheese.</title>
        <authorList>
            <consortium name="US DOE Joint Genome Institute (JGI-PGF)"/>
            <person name="Walter F."/>
            <person name="Albersmeier A."/>
            <person name="Kalinowski J."/>
            <person name="Ruckert C."/>
        </authorList>
    </citation>
    <scope>NUCLEOTIDE SEQUENCE</scope>
    <source>
        <strain evidence="11">CGMCC 4.7299</strain>
    </source>
</reference>
<dbReference type="InterPro" id="IPR043428">
    <property type="entry name" value="LivM-like"/>
</dbReference>
<feature type="transmembrane region" description="Helical" evidence="9">
    <location>
        <begin position="36"/>
        <end position="54"/>
    </location>
</feature>
<keyword evidence="11" id="KW-0378">Hydrolase</keyword>
<dbReference type="PANTHER" id="PTHR45772:SF9">
    <property type="entry name" value="CONSERVED COMPONENT OF ABC TRANSPORTER FOR NATURAL AMINO ACIDS"/>
    <property type="match status" value="1"/>
</dbReference>
<dbReference type="InterPro" id="IPR001851">
    <property type="entry name" value="ABC_transp_permease"/>
</dbReference>
<keyword evidence="3" id="KW-1003">Cell membrane</keyword>
<evidence type="ECO:0000259" key="10">
    <source>
        <dbReference type="PROSITE" id="PS50893"/>
    </source>
</evidence>
<dbReference type="GO" id="GO:0005524">
    <property type="term" value="F:ATP binding"/>
    <property type="evidence" value="ECO:0007669"/>
    <property type="project" value="UniProtKB-KW"/>
</dbReference>
<feature type="transmembrane region" description="Helical" evidence="9">
    <location>
        <begin position="89"/>
        <end position="110"/>
    </location>
</feature>
<gene>
    <name evidence="11" type="ORF">GCM10012284_38100</name>
</gene>
<evidence type="ECO:0000256" key="2">
    <source>
        <dbReference type="ARBA" id="ARBA00022448"/>
    </source>
</evidence>
<evidence type="ECO:0000256" key="8">
    <source>
        <dbReference type="ARBA" id="ARBA00023136"/>
    </source>
</evidence>
<feature type="transmembrane region" description="Helical" evidence="9">
    <location>
        <begin position="161"/>
        <end position="179"/>
    </location>
</feature>
<dbReference type="SMART" id="SM00382">
    <property type="entry name" value="AAA"/>
    <property type="match status" value="1"/>
</dbReference>
<dbReference type="GO" id="GO:0016887">
    <property type="term" value="F:ATP hydrolysis activity"/>
    <property type="evidence" value="ECO:0007669"/>
    <property type="project" value="InterPro"/>
</dbReference>
<feature type="transmembrane region" description="Helical" evidence="9">
    <location>
        <begin position="236"/>
        <end position="254"/>
    </location>
</feature>
<dbReference type="CDD" id="cd03219">
    <property type="entry name" value="ABC_Mj1267_LivG_branched"/>
    <property type="match status" value="1"/>
</dbReference>
<dbReference type="InterPro" id="IPR003439">
    <property type="entry name" value="ABC_transporter-like_ATP-bd"/>
</dbReference>
<dbReference type="Pfam" id="PF00005">
    <property type="entry name" value="ABC_tran"/>
    <property type="match status" value="1"/>
</dbReference>
<dbReference type="InterPro" id="IPR051120">
    <property type="entry name" value="ABC_AA/LPS_Transport"/>
</dbReference>
<sequence length="603" mass="64228">MNALRALPRRHLAAGVVLLALLAYPIVNPWEPYPQGVLLMMFLLALQASSWNIISGYAGYISLGHSMFLGLGSYTTAIIALHTGLNPFWIAPLGGVTAVLIAMLAGAVVLRTGGHAFVIITIALLLSAQIVAVNWRPLTKGSDGITLELPFWSADFQNIPFYYAFLLLLVLTVLFSGWIGRAKFGTGLVAIREDEGKAASIGVNTTVFKILAYGASSFFIGVAGGVYAYYQTFLNPVGSFAILGSVLIVLSALVGGRGTLYGPVVGAFIVQLVNEGATVYGGSTQSRVLILGLILVAVVLFLPAGLLPTLEAAWRRRHPRDTEYTDQVGALSHRPAVVRERARSRTPDAEPGPLLTVRGVTKRFGGLTAVDGADLTVERGSITALIGPNGSGKTTLFNLITGTMPVDAGTVTFAGRRIDALPPWSRAHLGLGRTFQVTRLFRDMTVLQNVVAPLPDGRLRTMFADAVSGAEAARARDLLGIVGLADFAAQQAGALSYGQQKLVELAQVLMLEPRLILLDEPAGGVNPSLLGRITEVIRELNRAGVTFLVVEHNIPMVLDLCDPVHVFARGRPIASGPPEAIRADPVVLDAYLGEDWRPQDAHA</sequence>
<dbReference type="GO" id="GO:0015658">
    <property type="term" value="F:branched-chain amino acid transmembrane transporter activity"/>
    <property type="evidence" value="ECO:0007669"/>
    <property type="project" value="InterPro"/>
</dbReference>
<dbReference type="SUPFAM" id="SSF52540">
    <property type="entry name" value="P-loop containing nucleoside triphosphate hydrolases"/>
    <property type="match status" value="1"/>
</dbReference>
<keyword evidence="12" id="KW-1185">Reference proteome</keyword>
<dbReference type="Gene3D" id="3.40.50.300">
    <property type="entry name" value="P-loop containing nucleotide triphosphate hydrolases"/>
    <property type="match status" value="1"/>
</dbReference>
<feature type="transmembrane region" description="Helical" evidence="9">
    <location>
        <begin position="66"/>
        <end position="83"/>
    </location>
</feature>
<feature type="transmembrane region" description="Helical" evidence="9">
    <location>
        <begin position="288"/>
        <end position="310"/>
    </location>
</feature>
<dbReference type="Pfam" id="PF12399">
    <property type="entry name" value="BCA_ABC_TP_C"/>
    <property type="match status" value="1"/>
</dbReference>
<dbReference type="InterPro" id="IPR032823">
    <property type="entry name" value="BCA_ABC_TP_C"/>
</dbReference>
<evidence type="ECO:0000256" key="3">
    <source>
        <dbReference type="ARBA" id="ARBA00022475"/>
    </source>
</evidence>
<keyword evidence="5" id="KW-0547">Nucleotide-binding</keyword>
<dbReference type="GO" id="GO:0005886">
    <property type="term" value="C:plasma membrane"/>
    <property type="evidence" value="ECO:0007669"/>
    <property type="project" value="UniProtKB-SubCell"/>
</dbReference>
<keyword evidence="7 9" id="KW-1133">Transmembrane helix</keyword>
<evidence type="ECO:0000313" key="12">
    <source>
        <dbReference type="Proteomes" id="UP000656042"/>
    </source>
</evidence>
<keyword evidence="6" id="KW-0067">ATP-binding</keyword>
<dbReference type="AlphaFoldDB" id="A0A8J3C2S8"/>
<evidence type="ECO:0000256" key="5">
    <source>
        <dbReference type="ARBA" id="ARBA00022741"/>
    </source>
</evidence>
<keyword evidence="2" id="KW-0813">Transport</keyword>
<dbReference type="InterPro" id="IPR027417">
    <property type="entry name" value="P-loop_NTPase"/>
</dbReference>
<keyword evidence="8 9" id="KW-0472">Membrane</keyword>
<evidence type="ECO:0000256" key="1">
    <source>
        <dbReference type="ARBA" id="ARBA00004651"/>
    </source>
</evidence>
<dbReference type="InterPro" id="IPR003593">
    <property type="entry name" value="AAA+_ATPase"/>
</dbReference>
<feature type="domain" description="ABC transporter" evidence="10">
    <location>
        <begin position="355"/>
        <end position="594"/>
    </location>
</feature>